<reference evidence="2 3" key="1">
    <citation type="submission" date="2018-06" db="EMBL/GenBank/DDBJ databases">
        <title>Complete genome of Desulfovibrio marinus P48SEP.</title>
        <authorList>
            <person name="Crispim J.S."/>
            <person name="Vidigal P.M.P."/>
            <person name="Silva L.C.F."/>
            <person name="Araujo L.C."/>
            <person name="Laguardia C.N."/>
            <person name="Dias R.S."/>
            <person name="Sousa M.P."/>
            <person name="Paula S.O."/>
            <person name="Silva C."/>
        </authorList>
    </citation>
    <scope>NUCLEOTIDE SEQUENCE [LARGE SCALE GENOMIC DNA]</scope>
    <source>
        <strain evidence="2 3">P48SEP</strain>
    </source>
</reference>
<sequence length="142" mass="16596">MATIRMNNFNGLRRFIRKRPENTPDCAYRGWIFWNMWLEDEQEMKKGLLARKNRDGIPDDLCSPLQQFDISRRAWTGEETLAGYVIRQTSFGESMSTCSNNRGIIRHAHAILMLESWFSIRRDCIFTSRNGPSGKNFMIAAR</sequence>
<evidence type="ECO:0000313" key="3">
    <source>
        <dbReference type="Proteomes" id="UP000434052"/>
    </source>
</evidence>
<reference evidence="1 4" key="2">
    <citation type="submission" date="2019-04" db="EMBL/GenBank/DDBJ databases">
        <title>Isolation and culture of sulfate reducing bacteria from the cold seep of the South China Sea.</title>
        <authorList>
            <person name="Sun C."/>
            <person name="Liu R."/>
        </authorList>
    </citation>
    <scope>NUCLEOTIDE SEQUENCE [LARGE SCALE GENOMIC DNA]</scope>
    <source>
        <strain evidence="1 4">CS1</strain>
    </source>
</reference>
<dbReference type="EMBL" id="QMIF01000014">
    <property type="protein sequence ID" value="TVM31738.1"/>
    <property type="molecule type" value="Genomic_DNA"/>
</dbReference>
<dbReference type="AlphaFoldDB" id="A0A6P1ZC77"/>
<organism evidence="2 3">
    <name type="scientific">Oceanidesulfovibrio marinus</name>
    <dbReference type="NCBI Taxonomy" id="370038"/>
    <lineage>
        <taxon>Bacteria</taxon>
        <taxon>Pseudomonadati</taxon>
        <taxon>Thermodesulfobacteriota</taxon>
        <taxon>Desulfovibrionia</taxon>
        <taxon>Desulfovibrionales</taxon>
        <taxon>Desulfovibrionaceae</taxon>
        <taxon>Oceanidesulfovibrio</taxon>
    </lineage>
</organism>
<dbReference type="EMBL" id="CP039543">
    <property type="protein sequence ID" value="QJT11079.1"/>
    <property type="molecule type" value="Genomic_DNA"/>
</dbReference>
<proteinExistence type="predicted"/>
<evidence type="ECO:0000313" key="4">
    <source>
        <dbReference type="Proteomes" id="UP000503251"/>
    </source>
</evidence>
<evidence type="ECO:0000313" key="2">
    <source>
        <dbReference type="EMBL" id="TVM31738.1"/>
    </source>
</evidence>
<protein>
    <submittedName>
        <fullName evidence="2">Uncharacterized protein</fullName>
    </submittedName>
</protein>
<keyword evidence="4" id="KW-1185">Reference proteome</keyword>
<accession>A0A6P1ZC77</accession>
<evidence type="ECO:0000313" key="1">
    <source>
        <dbReference type="EMBL" id="QJT11079.1"/>
    </source>
</evidence>
<gene>
    <name evidence="2" type="ORF">DQK91_17535</name>
    <name evidence="1" type="ORF">E8L03_20140</name>
</gene>
<dbReference type="RefSeq" id="WP_144306697.1">
    <property type="nucleotide sequence ID" value="NZ_CP039543.1"/>
</dbReference>
<dbReference type="Proteomes" id="UP000434052">
    <property type="component" value="Unassembled WGS sequence"/>
</dbReference>
<name>A0A6P1ZC77_9BACT</name>
<dbReference type="Proteomes" id="UP000503251">
    <property type="component" value="Chromosome"/>
</dbReference>